<protein>
    <recommendedName>
        <fullName evidence="1">Tf2-1-like SH3-like domain-containing protein</fullName>
    </recommendedName>
</protein>
<reference evidence="2 3" key="1">
    <citation type="journal article" date="2022" name="Nat. Plants">
        <title>Genomes of leafy and leafless Platanthera orchids illuminate the evolution of mycoheterotrophy.</title>
        <authorList>
            <person name="Li M.H."/>
            <person name="Liu K.W."/>
            <person name="Li Z."/>
            <person name="Lu H.C."/>
            <person name="Ye Q.L."/>
            <person name="Zhang D."/>
            <person name="Wang J.Y."/>
            <person name="Li Y.F."/>
            <person name="Zhong Z.M."/>
            <person name="Liu X."/>
            <person name="Yu X."/>
            <person name="Liu D.K."/>
            <person name="Tu X.D."/>
            <person name="Liu B."/>
            <person name="Hao Y."/>
            <person name="Liao X.Y."/>
            <person name="Jiang Y.T."/>
            <person name="Sun W.H."/>
            <person name="Chen J."/>
            <person name="Chen Y.Q."/>
            <person name="Ai Y."/>
            <person name="Zhai J.W."/>
            <person name="Wu S.S."/>
            <person name="Zhou Z."/>
            <person name="Hsiao Y.Y."/>
            <person name="Wu W.L."/>
            <person name="Chen Y.Y."/>
            <person name="Lin Y.F."/>
            <person name="Hsu J.L."/>
            <person name="Li C.Y."/>
            <person name="Wang Z.W."/>
            <person name="Zhao X."/>
            <person name="Zhong W.Y."/>
            <person name="Ma X.K."/>
            <person name="Ma L."/>
            <person name="Huang J."/>
            <person name="Chen G.Z."/>
            <person name="Huang M.Z."/>
            <person name="Huang L."/>
            <person name="Peng D.H."/>
            <person name="Luo Y.B."/>
            <person name="Zou S.Q."/>
            <person name="Chen S.P."/>
            <person name="Lan S."/>
            <person name="Tsai W.C."/>
            <person name="Van de Peer Y."/>
            <person name="Liu Z.J."/>
        </authorList>
    </citation>
    <scope>NUCLEOTIDE SEQUENCE [LARGE SCALE GENOMIC DNA]</scope>
    <source>
        <strain evidence="2">Lor287</strain>
    </source>
</reference>
<evidence type="ECO:0000313" key="2">
    <source>
        <dbReference type="EMBL" id="KAK8934928.1"/>
    </source>
</evidence>
<proteinExistence type="predicted"/>
<dbReference type="Pfam" id="PF24626">
    <property type="entry name" value="SH3_Tf2-1"/>
    <property type="match status" value="1"/>
</dbReference>
<keyword evidence="3" id="KW-1185">Reference proteome</keyword>
<dbReference type="AlphaFoldDB" id="A0AAP0BB16"/>
<evidence type="ECO:0000259" key="1">
    <source>
        <dbReference type="Pfam" id="PF24626"/>
    </source>
</evidence>
<dbReference type="InterPro" id="IPR056924">
    <property type="entry name" value="SH3_Tf2-1"/>
</dbReference>
<name>A0AAP0BB16_9ASPA</name>
<sequence>MKIVQDRQVKYYDQRHQTMKFIVGDYVYLKVRSVKGVSRIKRMKKLSPRFVGPFEVLERIGEVAYRLSLPEKISSLHDVFHISYLRRAIRDPSQIISTEESPIESDLNIAVKPVRMVELE</sequence>
<dbReference type="PANTHER" id="PTHR46148:SF52">
    <property type="entry name" value="OS04G0603800 PROTEIN"/>
    <property type="match status" value="1"/>
</dbReference>
<comment type="caution">
    <text evidence="2">The sequence shown here is derived from an EMBL/GenBank/DDBJ whole genome shotgun (WGS) entry which is preliminary data.</text>
</comment>
<evidence type="ECO:0000313" key="3">
    <source>
        <dbReference type="Proteomes" id="UP001418222"/>
    </source>
</evidence>
<dbReference type="PANTHER" id="PTHR46148">
    <property type="entry name" value="CHROMO DOMAIN-CONTAINING PROTEIN"/>
    <property type="match status" value="1"/>
</dbReference>
<accession>A0AAP0BB16</accession>
<organism evidence="2 3">
    <name type="scientific">Platanthera zijinensis</name>
    <dbReference type="NCBI Taxonomy" id="2320716"/>
    <lineage>
        <taxon>Eukaryota</taxon>
        <taxon>Viridiplantae</taxon>
        <taxon>Streptophyta</taxon>
        <taxon>Embryophyta</taxon>
        <taxon>Tracheophyta</taxon>
        <taxon>Spermatophyta</taxon>
        <taxon>Magnoliopsida</taxon>
        <taxon>Liliopsida</taxon>
        <taxon>Asparagales</taxon>
        <taxon>Orchidaceae</taxon>
        <taxon>Orchidoideae</taxon>
        <taxon>Orchideae</taxon>
        <taxon>Orchidinae</taxon>
        <taxon>Platanthera</taxon>
    </lineage>
</organism>
<feature type="domain" description="Tf2-1-like SH3-like" evidence="1">
    <location>
        <begin position="24"/>
        <end position="87"/>
    </location>
</feature>
<dbReference type="Proteomes" id="UP001418222">
    <property type="component" value="Unassembled WGS sequence"/>
</dbReference>
<dbReference type="EMBL" id="JBBWWQ010000012">
    <property type="protein sequence ID" value="KAK8934928.1"/>
    <property type="molecule type" value="Genomic_DNA"/>
</dbReference>
<gene>
    <name evidence="2" type="ORF">KSP39_PZI014535</name>
</gene>